<reference evidence="1" key="1">
    <citation type="submission" date="2023-03" db="EMBL/GenBank/DDBJ databases">
        <title>Massive genome expansion in bonnet fungi (Mycena s.s.) driven by repeated elements and novel gene families across ecological guilds.</title>
        <authorList>
            <consortium name="Lawrence Berkeley National Laboratory"/>
            <person name="Harder C.B."/>
            <person name="Miyauchi S."/>
            <person name="Viragh M."/>
            <person name="Kuo A."/>
            <person name="Thoen E."/>
            <person name="Andreopoulos B."/>
            <person name="Lu D."/>
            <person name="Skrede I."/>
            <person name="Drula E."/>
            <person name="Henrissat B."/>
            <person name="Morin E."/>
            <person name="Kohler A."/>
            <person name="Barry K."/>
            <person name="LaButti K."/>
            <person name="Morin E."/>
            <person name="Salamov A."/>
            <person name="Lipzen A."/>
            <person name="Mereny Z."/>
            <person name="Hegedus B."/>
            <person name="Baldrian P."/>
            <person name="Stursova M."/>
            <person name="Weitz H."/>
            <person name="Taylor A."/>
            <person name="Grigoriev I.V."/>
            <person name="Nagy L.G."/>
            <person name="Martin F."/>
            <person name="Kauserud H."/>
        </authorList>
    </citation>
    <scope>NUCLEOTIDE SEQUENCE</scope>
    <source>
        <strain evidence="1">CBHHK188m</strain>
    </source>
</reference>
<keyword evidence="2" id="KW-1185">Reference proteome</keyword>
<accession>A0AAD7NGP9</accession>
<comment type="caution">
    <text evidence="1">The sequence shown here is derived from an EMBL/GenBank/DDBJ whole genome shotgun (WGS) entry which is preliminary data.</text>
</comment>
<proteinExistence type="predicted"/>
<name>A0AAD7NGP9_9AGAR</name>
<protein>
    <submittedName>
        <fullName evidence="1">Uncharacterized protein</fullName>
    </submittedName>
</protein>
<dbReference type="Proteomes" id="UP001215280">
    <property type="component" value="Unassembled WGS sequence"/>
</dbReference>
<dbReference type="AlphaFoldDB" id="A0AAD7NGP9"/>
<evidence type="ECO:0000313" key="2">
    <source>
        <dbReference type="Proteomes" id="UP001215280"/>
    </source>
</evidence>
<evidence type="ECO:0000313" key="1">
    <source>
        <dbReference type="EMBL" id="KAJ7760293.1"/>
    </source>
</evidence>
<sequence>MGAFLDEDLQKLLAAINDLPPSVLNGRRDGLLATHLTPGLSADPDPVPVFPIHKDGHYRAFNISWERAFFMQPGAPRETLYALVTRGKYGLLLVHTWASHYAKLIEDSGERECALHDFKVHTPTAGMIRNDGLPSSLQMPFAQVNLVTYVTCKSVCRPRLDHVLNILDTVFPDRDYQCYVKTLSSKL</sequence>
<organism evidence="1 2">
    <name type="scientific">Mycena maculata</name>
    <dbReference type="NCBI Taxonomy" id="230809"/>
    <lineage>
        <taxon>Eukaryota</taxon>
        <taxon>Fungi</taxon>
        <taxon>Dikarya</taxon>
        <taxon>Basidiomycota</taxon>
        <taxon>Agaricomycotina</taxon>
        <taxon>Agaricomycetes</taxon>
        <taxon>Agaricomycetidae</taxon>
        <taxon>Agaricales</taxon>
        <taxon>Marasmiineae</taxon>
        <taxon>Mycenaceae</taxon>
        <taxon>Mycena</taxon>
    </lineage>
</organism>
<dbReference type="EMBL" id="JARJLG010000049">
    <property type="protein sequence ID" value="KAJ7760293.1"/>
    <property type="molecule type" value="Genomic_DNA"/>
</dbReference>
<gene>
    <name evidence="1" type="ORF">DFH07DRAFT_771920</name>
</gene>